<proteinExistence type="predicted"/>
<dbReference type="InterPro" id="IPR015943">
    <property type="entry name" value="WD40/YVTN_repeat-like_dom_sf"/>
</dbReference>
<dbReference type="PANTHER" id="PTHR46082">
    <property type="entry name" value="ATP/GTP-BINDING PROTEIN-RELATED"/>
    <property type="match status" value="1"/>
</dbReference>
<protein>
    <recommendedName>
        <fullName evidence="2">NACHT domain-containing protein</fullName>
    </recommendedName>
</protein>
<dbReference type="EMBL" id="JAAVMX010000008">
    <property type="protein sequence ID" value="KAF4505743.1"/>
    <property type="molecule type" value="Genomic_DNA"/>
</dbReference>
<reference evidence="3 4" key="1">
    <citation type="journal article" date="2020" name="Genome Biol. Evol.">
        <title>A new high-quality draft genome assembly of the Chinese cordyceps Ophiocordyceps sinensis.</title>
        <authorList>
            <person name="Shu R."/>
            <person name="Zhang J."/>
            <person name="Meng Q."/>
            <person name="Zhang H."/>
            <person name="Zhou G."/>
            <person name="Li M."/>
            <person name="Wu P."/>
            <person name="Zhao Y."/>
            <person name="Chen C."/>
            <person name="Qin Q."/>
        </authorList>
    </citation>
    <scope>NUCLEOTIDE SEQUENCE [LARGE SCALE GENOMIC DNA]</scope>
    <source>
        <strain evidence="3 4">IOZ07</strain>
    </source>
</reference>
<evidence type="ECO:0000313" key="3">
    <source>
        <dbReference type="EMBL" id="KAF4505743.1"/>
    </source>
</evidence>
<gene>
    <name evidence="3" type="ORF">G6O67_007660</name>
</gene>
<dbReference type="SMART" id="SM00320">
    <property type="entry name" value="WD40"/>
    <property type="match status" value="6"/>
</dbReference>
<comment type="caution">
    <text evidence="3">The sequence shown here is derived from an EMBL/GenBank/DDBJ whole genome shotgun (WGS) entry which is preliminary data.</text>
</comment>
<dbReference type="InterPro" id="IPR011044">
    <property type="entry name" value="Quino_amine_DH_bsu"/>
</dbReference>
<dbReference type="InterPro" id="IPR035994">
    <property type="entry name" value="Nucleoside_phosphorylase_sf"/>
</dbReference>
<dbReference type="InterPro" id="IPR027417">
    <property type="entry name" value="P-loop_NTPase"/>
</dbReference>
<dbReference type="GO" id="GO:0003824">
    <property type="term" value="F:catalytic activity"/>
    <property type="evidence" value="ECO:0007669"/>
    <property type="project" value="InterPro"/>
</dbReference>
<dbReference type="PROSITE" id="PS50837">
    <property type="entry name" value="NACHT"/>
    <property type="match status" value="1"/>
</dbReference>
<feature type="domain" description="NACHT" evidence="2">
    <location>
        <begin position="400"/>
        <end position="545"/>
    </location>
</feature>
<dbReference type="SUPFAM" id="SSF52540">
    <property type="entry name" value="P-loop containing nucleoside triphosphate hydrolases"/>
    <property type="match status" value="1"/>
</dbReference>
<sequence length="1567" mass="173984">MSDPNVYTMGWISAIDLEYAAAQEFFDEEHQAPQWVHGNDCNHYALGRIGKHNVVMAVLPTGENGVAAAATAAKDMGATFPNVRACLMVGIGGGAPSERHDIRLGDVVVSVPSFHNASGNHGGVFQYDYGKTIREKRFCSARYLNKPPKPLLTAVNGLRARYRRKGNGIDAAVKETIHGNPKLRKEYSRPHADTDRLYASRGAETATLVERAQRTDEDDDPAIHYGLIASADNFMEDSEVRDILATELDVLCFEMEAAGLMNNFPCIVIRGICDYSDRHWFKEWRGYAAMTAAAYAKDVLCEVAPTQLEAEKGIGQLLDQLDKGLQGIQITASSTKQGVQSLRASLLDIDQKAVIDRLPVAVEAPFDSYCEESKPRCLPNTRVEILGQIMEWAKNPDAESIFWLNGMAGTGKSTISRSITAALDEAGCLGASFFFNRGEADRSNPSKLFTTIAAQLATKKPAVAPFIKKAIDADYTIGQKGLQEQFDKLIRRPLLAASGDVHAKSTIVLIDALDECESKDKARLIIDLLSREKKLGLRIFITSRPEQPIRLGFCSIEGQYQDMILQDIPRAMIKHDISVFIEHELAKIRTEYNILGPEEGRLPQDWPGLPMTECLVEMAIPLFIFAATVCRFLGDSQLGDVKGQLEEVLHFRIRNPELRPDDMYLLVLNRLLDGMSARRKTKFLDEFRQVVGSIMVLVDPLSAATLSQILSVPQGTVNNQLGMLHSVLSVPQSMQHPVRLLHESFRDFLLDAEKEGDHDFWVDEAQAHWELASHCLRVMAEFLREDVCGMRRLGLEGSIVDRQVVDEHVPAHVQYACLHWVSHVGGAGERMGVCDHDQVDVFLKEHFLHWVESLCLIRRASESIYMMRSLQALLVQDDGAAALRNFAGDAERILKTNLSTIIAAPLQIYSSALVFAPRSSIVANTFEAPAWIRRKPYTERHWDQSVLAMETGGREARSIALSSDSSFIAWIAGGVVEFRRCDTGECFRTFGDESFRVRIMALSPDSSLVALSSGTALQVRHVESGECVGQLEVDGLGGRKTASTVGGRIMASTVVAFSPDLSLLALDTSKAVELLRTDTGECVHQVGFDNRRFRLGAISRDFSLVALVADHGMEIRRTDTGACVHQLQSDLFVFDDVISKWPKREPSDFFVFSPDSLLLLTARGGRLLLWRVHEGTCAAISNLESNPGGYSCASFSRDSSLLASAWGGDTVRLWRTGAAECIRQFQVRGDAVCSLALSHDSSLIALATDGTVRLWRTDDWSVDADRPDSSHGGTVRARVLDISEHSSLMVVVLGDDTMQLWRLDTDECVWKSPGLARDVNLLIVSPDSSRILSTSWVDDGCLLWSVDTGDCVGRLDTRHQRYRVRGVRALNDDWEDGAWEDVAWSHDSSLIVSCDQQAVWLWRADTGQCIWKYPKHATAHYRIISPHKRYISFSHDSSHVAMLGEQQKAEVHVWRVDKGEWVECLHHDSLVPRLSLEHNKLRLRMGLGTFKFAQRRMPTSSVRPDIAVCTGWGLSEDRKWITRNGSNVLRIPVAYRPRCWAVGESTIVLGCGERGFCVLGVADSLGP</sequence>
<dbReference type="Gene3D" id="3.40.50.1580">
    <property type="entry name" value="Nucleoside phosphorylase domain"/>
    <property type="match status" value="1"/>
</dbReference>
<dbReference type="Proteomes" id="UP000557566">
    <property type="component" value="Unassembled WGS sequence"/>
</dbReference>
<keyword evidence="1" id="KW-0677">Repeat</keyword>
<name>A0A8H4LU94_9HYPO</name>
<dbReference type="SUPFAM" id="SSF53167">
    <property type="entry name" value="Purine and uridine phosphorylases"/>
    <property type="match status" value="1"/>
</dbReference>
<keyword evidence="4" id="KW-1185">Reference proteome</keyword>
<accession>A0A8H4LU94</accession>
<dbReference type="GO" id="GO:0009116">
    <property type="term" value="P:nucleoside metabolic process"/>
    <property type="evidence" value="ECO:0007669"/>
    <property type="project" value="InterPro"/>
</dbReference>
<dbReference type="Pfam" id="PF01048">
    <property type="entry name" value="PNP_UDP_1"/>
    <property type="match status" value="1"/>
</dbReference>
<evidence type="ECO:0000259" key="2">
    <source>
        <dbReference type="PROSITE" id="PS50837"/>
    </source>
</evidence>
<dbReference type="PANTHER" id="PTHR46082:SF11">
    <property type="entry name" value="AAA+ ATPASE DOMAIN-CONTAINING PROTEIN-RELATED"/>
    <property type="match status" value="1"/>
</dbReference>
<dbReference type="Gene3D" id="2.130.10.10">
    <property type="entry name" value="YVTN repeat-like/Quinoprotein amine dehydrogenase"/>
    <property type="match status" value="4"/>
</dbReference>
<dbReference type="Gene3D" id="3.40.50.300">
    <property type="entry name" value="P-loop containing nucleotide triphosphate hydrolases"/>
    <property type="match status" value="1"/>
</dbReference>
<dbReference type="InterPro" id="IPR001680">
    <property type="entry name" value="WD40_rpt"/>
</dbReference>
<dbReference type="OrthoDB" id="4927425at2759"/>
<dbReference type="InterPro" id="IPR011047">
    <property type="entry name" value="Quinoprotein_ADH-like_sf"/>
</dbReference>
<evidence type="ECO:0000256" key="1">
    <source>
        <dbReference type="ARBA" id="ARBA00022737"/>
    </source>
</evidence>
<dbReference type="Pfam" id="PF24883">
    <property type="entry name" value="NPHP3_N"/>
    <property type="match status" value="1"/>
</dbReference>
<dbReference type="SUPFAM" id="SSF50998">
    <property type="entry name" value="Quinoprotein alcohol dehydrogenase-like"/>
    <property type="match status" value="1"/>
</dbReference>
<dbReference type="SUPFAM" id="SSF50969">
    <property type="entry name" value="YVTN repeat-like/Quinoprotein amine dehydrogenase"/>
    <property type="match status" value="1"/>
</dbReference>
<evidence type="ECO:0000313" key="4">
    <source>
        <dbReference type="Proteomes" id="UP000557566"/>
    </source>
</evidence>
<organism evidence="3 4">
    <name type="scientific">Ophiocordyceps sinensis</name>
    <dbReference type="NCBI Taxonomy" id="72228"/>
    <lineage>
        <taxon>Eukaryota</taxon>
        <taxon>Fungi</taxon>
        <taxon>Dikarya</taxon>
        <taxon>Ascomycota</taxon>
        <taxon>Pezizomycotina</taxon>
        <taxon>Sordariomycetes</taxon>
        <taxon>Hypocreomycetidae</taxon>
        <taxon>Hypocreales</taxon>
        <taxon>Ophiocordycipitaceae</taxon>
        <taxon>Ophiocordyceps</taxon>
    </lineage>
</organism>
<dbReference type="InterPro" id="IPR056884">
    <property type="entry name" value="NPHP3-like_N"/>
</dbReference>
<dbReference type="InterPro" id="IPR007111">
    <property type="entry name" value="NACHT_NTPase"/>
</dbReference>
<dbReference type="InterPro" id="IPR000845">
    <property type="entry name" value="Nucleoside_phosphorylase_d"/>
</dbReference>
<dbReference type="InterPro" id="IPR053137">
    <property type="entry name" value="NLR-like"/>
</dbReference>